<organism evidence="2 3">
    <name type="scientific">Cinara cedri</name>
    <dbReference type="NCBI Taxonomy" id="506608"/>
    <lineage>
        <taxon>Eukaryota</taxon>
        <taxon>Metazoa</taxon>
        <taxon>Ecdysozoa</taxon>
        <taxon>Arthropoda</taxon>
        <taxon>Hexapoda</taxon>
        <taxon>Insecta</taxon>
        <taxon>Pterygota</taxon>
        <taxon>Neoptera</taxon>
        <taxon>Paraneoptera</taxon>
        <taxon>Hemiptera</taxon>
        <taxon>Sternorrhyncha</taxon>
        <taxon>Aphidomorpha</taxon>
        <taxon>Aphidoidea</taxon>
        <taxon>Aphididae</taxon>
        <taxon>Lachninae</taxon>
        <taxon>Cinara</taxon>
    </lineage>
</organism>
<sequence>MGGGKKIASPRYPGRATAGRAGTDRGPGVAVRYCYAPTASRRSPNRSAFGRDASRGRPAARVRNEPRGLTQRRRSRTVARETPETRGARRATEYRRVSSPSASGRRVRA</sequence>
<dbReference type="Proteomes" id="UP000325440">
    <property type="component" value="Unassembled WGS sequence"/>
</dbReference>
<evidence type="ECO:0000313" key="3">
    <source>
        <dbReference type="Proteomes" id="UP000325440"/>
    </source>
</evidence>
<feature type="region of interest" description="Disordered" evidence="1">
    <location>
        <begin position="1"/>
        <end position="109"/>
    </location>
</feature>
<proteinExistence type="predicted"/>
<gene>
    <name evidence="2" type="ORF">CINCED_3A002236</name>
</gene>
<accession>A0A5E4MHF3</accession>
<reference evidence="2 3" key="1">
    <citation type="submission" date="2019-08" db="EMBL/GenBank/DDBJ databases">
        <authorList>
            <person name="Alioto T."/>
            <person name="Alioto T."/>
            <person name="Gomez Garrido J."/>
        </authorList>
    </citation>
    <scope>NUCLEOTIDE SEQUENCE [LARGE SCALE GENOMIC DNA]</scope>
</reference>
<protein>
    <submittedName>
        <fullName evidence="2">Uncharacterized protein</fullName>
    </submittedName>
</protein>
<dbReference type="AlphaFoldDB" id="A0A5E4MHF3"/>
<keyword evidence="3" id="KW-1185">Reference proteome</keyword>
<evidence type="ECO:0000313" key="2">
    <source>
        <dbReference type="EMBL" id="VVC30864.1"/>
    </source>
</evidence>
<name>A0A5E4MHF3_9HEMI</name>
<evidence type="ECO:0000256" key="1">
    <source>
        <dbReference type="SAM" id="MobiDB-lite"/>
    </source>
</evidence>
<feature type="compositionally biased region" description="Basic and acidic residues" evidence="1">
    <location>
        <begin position="78"/>
        <end position="96"/>
    </location>
</feature>
<dbReference type="EMBL" id="CABPRJ010000544">
    <property type="protein sequence ID" value="VVC30864.1"/>
    <property type="molecule type" value="Genomic_DNA"/>
</dbReference>